<proteinExistence type="predicted"/>
<sequence length="456" mass="51637">MSAPANPQELKAVYHELGIDVFKLFYAKLNGRYKVTVGLAYVSIILSVCVIVTVIMTLYGRDPRSRVSLRLAGSIALADIIYALVQIILYQNSNIPFNMSDTAFRFMLWLHLGSIASNAFLTTCIALHLHLTSVHGKHALANKIAPYFELISWPAGLIVAHPVMYAGTGLKRFPTLGAIFLIDSSWKHINGYIIGMYITVIIAMVYCLIVCIIIIFMLLPTWHRIKSSIQLTSPDHKSFIHRATKLSFVHRGRRQLTPPPAVAGNHQLSEINVQMPIRVGANIHTNVPDPEATARAQQLAELKRKRNHVRFTIIRILLYPIVLLVTLIVIPVYLLLKYPNPDFGFYAVIIPLIGGIINFCVFMANPALDELRERYFRKCKSWFKRDPVSESQSWKRLPSEHRVHEGHSSDRAFKAKPEPIITFSNSNDIITDTEDHSPTVPNFRDSFHQYQPRAIP</sequence>
<name>A0ACC1HWP0_9FUNG</name>
<organism evidence="1 2">
    <name type="scientific">Spiromyces aspiralis</name>
    <dbReference type="NCBI Taxonomy" id="68401"/>
    <lineage>
        <taxon>Eukaryota</taxon>
        <taxon>Fungi</taxon>
        <taxon>Fungi incertae sedis</taxon>
        <taxon>Zoopagomycota</taxon>
        <taxon>Kickxellomycotina</taxon>
        <taxon>Kickxellomycetes</taxon>
        <taxon>Kickxellales</taxon>
        <taxon>Kickxellaceae</taxon>
        <taxon>Spiromyces</taxon>
    </lineage>
</organism>
<keyword evidence="2" id="KW-1185">Reference proteome</keyword>
<protein>
    <submittedName>
        <fullName evidence="1">Uncharacterized protein</fullName>
    </submittedName>
</protein>
<dbReference type="Proteomes" id="UP001145114">
    <property type="component" value="Unassembled WGS sequence"/>
</dbReference>
<evidence type="ECO:0000313" key="2">
    <source>
        <dbReference type="Proteomes" id="UP001145114"/>
    </source>
</evidence>
<dbReference type="EMBL" id="JAMZIH010000255">
    <property type="protein sequence ID" value="KAJ1679647.1"/>
    <property type="molecule type" value="Genomic_DNA"/>
</dbReference>
<evidence type="ECO:0000313" key="1">
    <source>
        <dbReference type="EMBL" id="KAJ1679647.1"/>
    </source>
</evidence>
<comment type="caution">
    <text evidence="1">The sequence shown here is derived from an EMBL/GenBank/DDBJ whole genome shotgun (WGS) entry which is preliminary data.</text>
</comment>
<reference evidence="1" key="1">
    <citation type="submission" date="2022-06" db="EMBL/GenBank/DDBJ databases">
        <title>Phylogenomic reconstructions and comparative analyses of Kickxellomycotina fungi.</title>
        <authorList>
            <person name="Reynolds N.K."/>
            <person name="Stajich J.E."/>
            <person name="Barry K."/>
            <person name="Grigoriev I.V."/>
            <person name="Crous P."/>
            <person name="Smith M.E."/>
        </authorList>
    </citation>
    <scope>NUCLEOTIDE SEQUENCE</scope>
    <source>
        <strain evidence="1">RSA 2271</strain>
    </source>
</reference>
<accession>A0ACC1HWP0</accession>
<gene>
    <name evidence="1" type="ORF">EV182_001622</name>
</gene>